<dbReference type="PANTHER" id="PTHR45569">
    <property type="entry name" value="SENSOR PROTEIN KDPD"/>
    <property type="match status" value="1"/>
</dbReference>
<dbReference type="RefSeq" id="WP_344887101.1">
    <property type="nucleotide sequence ID" value="NZ_BAAAZP010000124.1"/>
</dbReference>
<name>A0ABP7CQL5_9ACTN</name>
<evidence type="ECO:0000256" key="2">
    <source>
        <dbReference type="ARBA" id="ARBA00022553"/>
    </source>
</evidence>
<dbReference type="Gene3D" id="1.20.120.620">
    <property type="entry name" value="Backbone structure of the membrane domain of e. Coli histidine kinase receptor kdpd"/>
    <property type="match status" value="1"/>
</dbReference>
<protein>
    <recommendedName>
        <fullName evidence="12">Sensor protein KdpD transmembrane domain-containing protein</fullName>
    </recommendedName>
</protein>
<evidence type="ECO:0000256" key="3">
    <source>
        <dbReference type="ARBA" id="ARBA00022679"/>
    </source>
</evidence>
<keyword evidence="6" id="KW-0418">Kinase</keyword>
<dbReference type="PANTHER" id="PTHR45569:SF1">
    <property type="entry name" value="SENSOR PROTEIN KDPD"/>
    <property type="match status" value="1"/>
</dbReference>
<dbReference type="InterPro" id="IPR052023">
    <property type="entry name" value="Histidine_kinase_KdpD"/>
</dbReference>
<evidence type="ECO:0000256" key="9">
    <source>
        <dbReference type="ARBA" id="ARBA00023012"/>
    </source>
</evidence>
<evidence type="ECO:0000259" key="12">
    <source>
        <dbReference type="Pfam" id="PF13493"/>
    </source>
</evidence>
<evidence type="ECO:0000256" key="10">
    <source>
        <dbReference type="ARBA" id="ARBA00023136"/>
    </source>
</evidence>
<feature type="transmembrane region" description="Helical" evidence="11">
    <location>
        <begin position="39"/>
        <end position="69"/>
    </location>
</feature>
<dbReference type="InterPro" id="IPR038318">
    <property type="entry name" value="KdpD_sf"/>
</dbReference>
<evidence type="ECO:0000256" key="8">
    <source>
        <dbReference type="ARBA" id="ARBA00022989"/>
    </source>
</evidence>
<evidence type="ECO:0000256" key="4">
    <source>
        <dbReference type="ARBA" id="ARBA00022692"/>
    </source>
</evidence>
<evidence type="ECO:0000313" key="13">
    <source>
        <dbReference type="EMBL" id="GAA3692306.1"/>
    </source>
</evidence>
<evidence type="ECO:0000313" key="14">
    <source>
        <dbReference type="Proteomes" id="UP001500902"/>
    </source>
</evidence>
<accession>A0ABP7CQL5</accession>
<dbReference type="Pfam" id="PF13493">
    <property type="entry name" value="DUF4118"/>
    <property type="match status" value="1"/>
</dbReference>
<organism evidence="13 14">
    <name type="scientific">Nonomuraea antimicrobica</name>
    <dbReference type="NCBI Taxonomy" id="561173"/>
    <lineage>
        <taxon>Bacteria</taxon>
        <taxon>Bacillati</taxon>
        <taxon>Actinomycetota</taxon>
        <taxon>Actinomycetes</taxon>
        <taxon>Streptosporangiales</taxon>
        <taxon>Streptosporangiaceae</taxon>
        <taxon>Nonomuraea</taxon>
    </lineage>
</organism>
<keyword evidence="14" id="KW-1185">Reference proteome</keyword>
<keyword evidence="2" id="KW-0597">Phosphoprotein</keyword>
<keyword evidence="5" id="KW-0547">Nucleotide-binding</keyword>
<comment type="caution">
    <text evidence="13">The sequence shown here is derived from an EMBL/GenBank/DDBJ whole genome shotgun (WGS) entry which is preliminary data.</text>
</comment>
<keyword evidence="3" id="KW-0808">Transferase</keyword>
<evidence type="ECO:0000256" key="5">
    <source>
        <dbReference type="ARBA" id="ARBA00022741"/>
    </source>
</evidence>
<dbReference type="Proteomes" id="UP001500902">
    <property type="component" value="Unassembled WGS sequence"/>
</dbReference>
<sequence>MARYLDRDRIALVAALVAPPAVAAALLPLRDSLSNTSVALILVVIVVAVASAGNRLAGALSAISAAVWFDFFFTEPYQRFAISKSADIETDVLLLVVGLAVSQLAARARQLQVVAIRDAVYLEQIHDTATLAQTARSPDTVVDHVTVQLTRLLNLRGCRFEYGNLTGHPPRLEQDGTVVWGRKRWNVDRLGLPGEEVELRTFGNGRFYGRFMLDPTPGTIPTLQARLVAVTLADQVGTALDTTADGS</sequence>
<keyword evidence="9" id="KW-0902">Two-component regulatory system</keyword>
<reference evidence="14" key="1">
    <citation type="journal article" date="2019" name="Int. J. Syst. Evol. Microbiol.">
        <title>The Global Catalogue of Microorganisms (GCM) 10K type strain sequencing project: providing services to taxonomists for standard genome sequencing and annotation.</title>
        <authorList>
            <consortium name="The Broad Institute Genomics Platform"/>
            <consortium name="The Broad Institute Genome Sequencing Center for Infectious Disease"/>
            <person name="Wu L."/>
            <person name="Ma J."/>
        </authorList>
    </citation>
    <scope>NUCLEOTIDE SEQUENCE [LARGE SCALE GENOMIC DNA]</scope>
    <source>
        <strain evidence="14">JCM 16904</strain>
    </source>
</reference>
<keyword evidence="10 11" id="KW-0472">Membrane</keyword>
<keyword evidence="4 11" id="KW-0812">Transmembrane</keyword>
<keyword evidence="8 11" id="KW-1133">Transmembrane helix</keyword>
<evidence type="ECO:0000256" key="11">
    <source>
        <dbReference type="SAM" id="Phobius"/>
    </source>
</evidence>
<proteinExistence type="predicted"/>
<keyword evidence="7" id="KW-0067">ATP-binding</keyword>
<feature type="domain" description="Sensor protein KdpD transmembrane" evidence="12">
    <location>
        <begin position="13"/>
        <end position="113"/>
    </location>
</feature>
<evidence type="ECO:0000256" key="1">
    <source>
        <dbReference type="ARBA" id="ARBA00004141"/>
    </source>
</evidence>
<evidence type="ECO:0000256" key="6">
    <source>
        <dbReference type="ARBA" id="ARBA00022777"/>
    </source>
</evidence>
<gene>
    <name evidence="13" type="ORF">GCM10022224_067510</name>
</gene>
<comment type="subcellular location">
    <subcellularLocation>
        <location evidence="1">Membrane</location>
        <topology evidence="1">Multi-pass membrane protein</topology>
    </subcellularLocation>
</comment>
<dbReference type="EMBL" id="BAAAZP010000124">
    <property type="protein sequence ID" value="GAA3692306.1"/>
    <property type="molecule type" value="Genomic_DNA"/>
</dbReference>
<evidence type="ECO:0000256" key="7">
    <source>
        <dbReference type="ARBA" id="ARBA00022840"/>
    </source>
</evidence>
<dbReference type="InterPro" id="IPR025201">
    <property type="entry name" value="KdpD_TM"/>
</dbReference>